<dbReference type="OrthoDB" id="7160947at2"/>
<sequence length="175" mass="18629">MTDSAKGAKRRARGFEAASGLLKDRIRRAGESRGFVVSRLLTHWPEVVGEEIAAMARPVKVGYGREGFGATLMLLTTGAAAPVLQMQLPKIREKVNACYGYNAISRVTITQTAPAGFAEGQVQFAPAPPNAPPETDPAVRQRAAALSGDVHDLRLRAALEALGEKVLSRPGQKKG</sequence>
<gene>
    <name evidence="1" type="ORF">DEA8626_02885</name>
</gene>
<dbReference type="PANTHER" id="PTHR36456">
    <property type="entry name" value="UPF0232 PROTEIN SCO3875"/>
    <property type="match status" value="1"/>
</dbReference>
<protein>
    <recommendedName>
        <fullName evidence="3">RNA-binding protein</fullName>
    </recommendedName>
</protein>
<dbReference type="InterPro" id="IPR010593">
    <property type="entry name" value="DUF1159"/>
</dbReference>
<dbReference type="EMBL" id="OMOQ01000002">
    <property type="protein sequence ID" value="SPH23813.1"/>
    <property type="molecule type" value="Genomic_DNA"/>
</dbReference>
<keyword evidence="2" id="KW-1185">Reference proteome</keyword>
<dbReference type="PANTHER" id="PTHR36456:SF1">
    <property type="entry name" value="UPF0232 PROTEIN SCO3875"/>
    <property type="match status" value="1"/>
</dbReference>
<dbReference type="Proteomes" id="UP000244924">
    <property type="component" value="Unassembled WGS sequence"/>
</dbReference>
<evidence type="ECO:0008006" key="3">
    <source>
        <dbReference type="Google" id="ProtNLM"/>
    </source>
</evidence>
<dbReference type="PIRSF" id="PIRSF032064">
    <property type="entry name" value="UCP032064"/>
    <property type="match status" value="1"/>
</dbReference>
<proteinExistence type="predicted"/>
<accession>A0A2R8BKH4</accession>
<reference evidence="1 2" key="1">
    <citation type="submission" date="2018-03" db="EMBL/GenBank/DDBJ databases">
        <authorList>
            <person name="Keele B.F."/>
        </authorList>
    </citation>
    <scope>NUCLEOTIDE SEQUENCE [LARGE SCALE GENOMIC DNA]</scope>
    <source>
        <strain evidence="1 2">CECT 8626</strain>
    </source>
</reference>
<organism evidence="1 2">
    <name type="scientific">Albidovulum aquaemixtae</name>
    <dbReference type="NCBI Taxonomy" id="1542388"/>
    <lineage>
        <taxon>Bacteria</taxon>
        <taxon>Pseudomonadati</taxon>
        <taxon>Pseudomonadota</taxon>
        <taxon>Alphaproteobacteria</taxon>
        <taxon>Rhodobacterales</taxon>
        <taxon>Paracoccaceae</taxon>
        <taxon>Albidovulum</taxon>
    </lineage>
</organism>
<dbReference type="AlphaFoldDB" id="A0A2R8BKH4"/>
<dbReference type="InterPro" id="IPR007922">
    <property type="entry name" value="DciA-like"/>
</dbReference>
<evidence type="ECO:0000313" key="2">
    <source>
        <dbReference type="Proteomes" id="UP000244924"/>
    </source>
</evidence>
<evidence type="ECO:0000313" key="1">
    <source>
        <dbReference type="EMBL" id="SPH23813.1"/>
    </source>
</evidence>
<dbReference type="RefSeq" id="WP_108853890.1">
    <property type="nucleotide sequence ID" value="NZ_OMOQ01000002.1"/>
</dbReference>
<name>A0A2R8BKH4_9RHOB</name>
<dbReference type="Pfam" id="PF05258">
    <property type="entry name" value="DciA"/>
    <property type="match status" value="1"/>
</dbReference>